<organism evidence="1 2">
    <name type="scientific">Paenibacillus agilis</name>
    <dbReference type="NCBI Taxonomy" id="3020863"/>
    <lineage>
        <taxon>Bacteria</taxon>
        <taxon>Bacillati</taxon>
        <taxon>Bacillota</taxon>
        <taxon>Bacilli</taxon>
        <taxon>Bacillales</taxon>
        <taxon>Paenibacillaceae</taxon>
        <taxon>Paenibacillus</taxon>
    </lineage>
</organism>
<comment type="caution">
    <text evidence="1">The sequence shown here is derived from an EMBL/GenBank/DDBJ whole genome shotgun (WGS) entry which is preliminary data.</text>
</comment>
<evidence type="ECO:0000313" key="1">
    <source>
        <dbReference type="EMBL" id="TVX93708.1"/>
    </source>
</evidence>
<reference evidence="1 2" key="1">
    <citation type="submission" date="2019-07" db="EMBL/GenBank/DDBJ databases">
        <authorList>
            <person name="Kim J."/>
        </authorList>
    </citation>
    <scope>NUCLEOTIDE SEQUENCE [LARGE SCALE GENOMIC DNA]</scope>
    <source>
        <strain evidence="1 2">N4</strain>
    </source>
</reference>
<dbReference type="Proteomes" id="UP000318102">
    <property type="component" value="Unassembled WGS sequence"/>
</dbReference>
<protein>
    <submittedName>
        <fullName evidence="1">Uncharacterized protein</fullName>
    </submittedName>
</protein>
<dbReference type="RefSeq" id="WP_144990453.1">
    <property type="nucleotide sequence ID" value="NZ_VNJK01000001.1"/>
</dbReference>
<accession>A0A559J1E2</accession>
<dbReference type="OrthoDB" id="9002785at2"/>
<evidence type="ECO:0000313" key="2">
    <source>
        <dbReference type="Proteomes" id="UP000318102"/>
    </source>
</evidence>
<sequence length="120" mass="13354">MTNSEAVIQVQAFIKSVENDVTTNGYTQHYLRLHEVVVMHAEGIKVSDINKEITALIRYGDEHSFPEPITGLAAGQSLEIKGVYLDKNTLDPIIGSPDDAVLYYAHRPVGYVVYGGKRYE</sequence>
<dbReference type="AlphaFoldDB" id="A0A559J1E2"/>
<proteinExistence type="predicted"/>
<name>A0A559J1E2_9BACL</name>
<keyword evidence="2" id="KW-1185">Reference proteome</keyword>
<dbReference type="EMBL" id="VNJK01000001">
    <property type="protein sequence ID" value="TVX93708.1"/>
    <property type="molecule type" value="Genomic_DNA"/>
</dbReference>
<gene>
    <name evidence="1" type="ORF">FPZ44_11955</name>
</gene>